<feature type="domain" description="Ig-like" evidence="5">
    <location>
        <begin position="517"/>
        <end position="613"/>
    </location>
</feature>
<keyword evidence="2" id="KW-1064">Adaptive immunity</keyword>
<evidence type="ECO:0000256" key="2">
    <source>
        <dbReference type="ARBA" id="ARBA00023130"/>
    </source>
</evidence>
<dbReference type="GO" id="GO:0005576">
    <property type="term" value="C:extracellular region"/>
    <property type="evidence" value="ECO:0007669"/>
    <property type="project" value="UniProtKB-ARBA"/>
</dbReference>
<evidence type="ECO:0000259" key="5">
    <source>
        <dbReference type="PROSITE" id="PS50835"/>
    </source>
</evidence>
<dbReference type="InterPro" id="IPR003597">
    <property type="entry name" value="Ig_C1-set"/>
</dbReference>
<reference evidence="6 7" key="1">
    <citation type="journal article" date="2007" name="Nature">
        <title>The medaka draft genome and insights into vertebrate genome evolution.</title>
        <authorList>
            <person name="Kasahara M."/>
            <person name="Naruse K."/>
            <person name="Sasaki S."/>
            <person name="Nakatani Y."/>
            <person name="Qu W."/>
            <person name="Ahsan B."/>
            <person name="Yamada T."/>
            <person name="Nagayasu Y."/>
            <person name="Doi K."/>
            <person name="Kasai Y."/>
            <person name="Jindo T."/>
            <person name="Kobayashi D."/>
            <person name="Shimada A."/>
            <person name="Toyoda A."/>
            <person name="Kuroki Y."/>
            <person name="Fujiyama A."/>
            <person name="Sasaki T."/>
            <person name="Shimizu A."/>
            <person name="Asakawa S."/>
            <person name="Shimizu N."/>
            <person name="Hashimoto S."/>
            <person name="Yang J."/>
            <person name="Lee Y."/>
            <person name="Matsushima K."/>
            <person name="Sugano S."/>
            <person name="Sakaizumi M."/>
            <person name="Narita T."/>
            <person name="Ohishi K."/>
            <person name="Haga S."/>
            <person name="Ohta F."/>
            <person name="Nomoto H."/>
            <person name="Nogata K."/>
            <person name="Morishita T."/>
            <person name="Endo T."/>
            <person name="Shin-I T."/>
            <person name="Takeda H."/>
            <person name="Morishita S."/>
            <person name="Kohara Y."/>
        </authorList>
    </citation>
    <scope>NUCLEOTIDE SEQUENCE [LARGE SCALE GENOMIC DNA]</scope>
    <source>
        <strain evidence="6 7">Hd-rR</strain>
    </source>
</reference>
<feature type="domain" description="Ig-like" evidence="5">
    <location>
        <begin position="14"/>
        <end position="192"/>
    </location>
</feature>
<evidence type="ECO:0000313" key="6">
    <source>
        <dbReference type="Ensembl" id="ENSORLP00000043357.1"/>
    </source>
</evidence>
<dbReference type="GO" id="GO:0019814">
    <property type="term" value="C:immunoglobulin complex"/>
    <property type="evidence" value="ECO:0007669"/>
    <property type="project" value="UniProtKB-KW"/>
</dbReference>
<dbReference type="FunFam" id="2.60.40.10:FF:000463">
    <property type="entry name" value="Immunoglobulin heavy constant gamma 1"/>
    <property type="match status" value="1"/>
</dbReference>
<dbReference type="InterPro" id="IPR013106">
    <property type="entry name" value="Ig_V-set"/>
</dbReference>
<dbReference type="SMART" id="SM00407">
    <property type="entry name" value="IGc1"/>
    <property type="match status" value="3"/>
</dbReference>
<proteinExistence type="predicted"/>
<dbReference type="GeneTree" id="ENSGT01150000286993"/>
<keyword evidence="4" id="KW-1280">Immunoglobulin</keyword>
<dbReference type="SMART" id="SM00409">
    <property type="entry name" value="IG"/>
    <property type="match status" value="3"/>
</dbReference>
<dbReference type="Pfam" id="PF07654">
    <property type="entry name" value="C1-set"/>
    <property type="match status" value="3"/>
</dbReference>
<dbReference type="InterPro" id="IPR007110">
    <property type="entry name" value="Ig-like_dom"/>
</dbReference>
<dbReference type="Ensembl" id="ENSORLT00000046021.1">
    <property type="protein sequence ID" value="ENSORLP00000043357.1"/>
    <property type="gene ID" value="ENSORLG00000029597.1"/>
</dbReference>
<keyword evidence="1" id="KW-0391">Immunity</keyword>
<accession>A0A3B3II34</accession>
<keyword evidence="7" id="KW-1185">Reference proteome</keyword>
<dbReference type="GO" id="GO:0003823">
    <property type="term" value="F:antigen binding"/>
    <property type="evidence" value="ECO:0000318"/>
    <property type="project" value="GO_Central"/>
</dbReference>
<dbReference type="Bgee" id="ENSORLG00000029597">
    <property type="expression patterns" value="Expressed in mesonephros and 12 other cell types or tissues"/>
</dbReference>
<protein>
    <recommendedName>
        <fullName evidence="5">Ig-like domain-containing protein</fullName>
    </recommendedName>
</protein>
<dbReference type="InterPro" id="IPR050199">
    <property type="entry name" value="IgHV"/>
</dbReference>
<name>A0A3B3II34_ORYLA</name>
<evidence type="ECO:0000256" key="4">
    <source>
        <dbReference type="ARBA" id="ARBA00043265"/>
    </source>
</evidence>
<keyword evidence="3" id="KW-0393">Immunoglobulin domain</keyword>
<organism evidence="6 7">
    <name type="scientific">Oryzias latipes</name>
    <name type="common">Japanese rice fish</name>
    <name type="synonym">Japanese killifish</name>
    <dbReference type="NCBI Taxonomy" id="8090"/>
    <lineage>
        <taxon>Eukaryota</taxon>
        <taxon>Metazoa</taxon>
        <taxon>Chordata</taxon>
        <taxon>Craniata</taxon>
        <taxon>Vertebrata</taxon>
        <taxon>Euteleostomi</taxon>
        <taxon>Actinopterygii</taxon>
        <taxon>Neopterygii</taxon>
        <taxon>Teleostei</taxon>
        <taxon>Neoteleostei</taxon>
        <taxon>Acanthomorphata</taxon>
        <taxon>Ovalentaria</taxon>
        <taxon>Atherinomorphae</taxon>
        <taxon>Beloniformes</taxon>
        <taxon>Adrianichthyidae</taxon>
        <taxon>Oryziinae</taxon>
        <taxon>Oryzias</taxon>
    </lineage>
</organism>
<evidence type="ECO:0000256" key="3">
    <source>
        <dbReference type="ARBA" id="ARBA00023319"/>
    </source>
</evidence>
<dbReference type="CDD" id="cd00099">
    <property type="entry name" value="IgV"/>
    <property type="match status" value="1"/>
</dbReference>
<evidence type="ECO:0000313" key="7">
    <source>
        <dbReference type="Proteomes" id="UP000001038"/>
    </source>
</evidence>
<dbReference type="InterPro" id="IPR013783">
    <property type="entry name" value="Ig-like_fold"/>
</dbReference>
<dbReference type="PANTHER" id="PTHR23266">
    <property type="entry name" value="IMMUNOGLOBULIN HEAVY CHAIN"/>
    <property type="match status" value="1"/>
</dbReference>
<reference evidence="6" key="2">
    <citation type="submission" date="2025-08" db="UniProtKB">
        <authorList>
            <consortium name="Ensembl"/>
        </authorList>
    </citation>
    <scope>IDENTIFICATION</scope>
    <source>
        <strain evidence="6">Hd-rR</strain>
    </source>
</reference>
<dbReference type="InParanoid" id="A0A3B3II34"/>
<dbReference type="SUPFAM" id="SSF48726">
    <property type="entry name" value="Immunoglobulin"/>
    <property type="match status" value="5"/>
</dbReference>
<feature type="domain" description="Ig-like" evidence="5">
    <location>
        <begin position="328"/>
        <end position="401"/>
    </location>
</feature>
<dbReference type="Pfam" id="PF07686">
    <property type="entry name" value="V-set"/>
    <property type="match status" value="2"/>
</dbReference>
<evidence type="ECO:0000256" key="1">
    <source>
        <dbReference type="ARBA" id="ARBA00022859"/>
    </source>
</evidence>
<dbReference type="STRING" id="8090.ENSORLP00000043357"/>
<dbReference type="Proteomes" id="UP000001038">
    <property type="component" value="Chromosome 8"/>
</dbReference>
<dbReference type="InterPro" id="IPR036179">
    <property type="entry name" value="Ig-like_dom_sf"/>
</dbReference>
<dbReference type="FunFam" id="2.60.40.10:FF:002350">
    <property type="entry name" value="Immunoglobulin heavy variable 1-4"/>
    <property type="match status" value="1"/>
</dbReference>
<sequence>MMEMMLVCVSTGVDSIDLIQPDSKVVQPGQSLTISCQVSGYSLTDSSYATGWIRQREGKPMDWISHQWGGGTLRQNDALKNKFSYSRDTSAGTVTITGQNLQPEDTAVSDQHIAWIRQPAGKGLEWFAYISSGSSSIYYSDSVKNRFTISRDNSRKQVYLQMNSLRAEDSAVYYCARDTVTQETETLVVEINHCDYYGYGYFDYWGKGTTVTVTSDTPAQAPTHVIGLMPCGPQSRDTVTLGCLATGFTPSSLTFSWTQGSNNLENITQYPSILKNDKYWGISQVQVSRQDWDAKKTFKCVANHVGDQTTSPITKSPNLTTSFFLDEEKQQASFYCFAKDFSPRTHEIIWQKVGSEKASILDETSVFSEGRNDTNGAKLYSAASLLTVNPTELTSGATFTCVFKGKGVNNTDVLEKVLIDNFSFAAVDINIIGPTYRDILVKQSGKITCQIQVNNGQLEKIFWENQDNVEMAGTVKTEGLKKKEELVLDITYDEWHQGSVVYFLCFLVLAGGPVQRPSVFMLPPVEHAKNKEVTLTCSVKDFFPEEVYVAWLVDDDVVDSKYKTSTTSPVEKEGSYLVYSQLTLTDDQWKQSGVVYSCAVYHESITNSTRSIVRSIGFSTADKNNLVNLNLNISEKCKA</sequence>
<dbReference type="InterPro" id="IPR003599">
    <property type="entry name" value="Ig_sub"/>
</dbReference>
<dbReference type="PROSITE" id="PS50835">
    <property type="entry name" value="IG_LIKE"/>
    <property type="match status" value="4"/>
</dbReference>
<dbReference type="GO" id="GO:0016064">
    <property type="term" value="P:immunoglobulin mediated immune response"/>
    <property type="evidence" value="ECO:0000318"/>
    <property type="project" value="GO_Central"/>
</dbReference>
<dbReference type="Gene3D" id="2.60.40.10">
    <property type="entry name" value="Immunoglobulins"/>
    <property type="match status" value="5"/>
</dbReference>
<feature type="domain" description="Ig-like" evidence="5">
    <location>
        <begin position="222"/>
        <end position="320"/>
    </location>
</feature>
<dbReference type="AlphaFoldDB" id="A0A3B3II34"/>
<dbReference type="SMART" id="SM00406">
    <property type="entry name" value="IGv"/>
    <property type="match status" value="2"/>
</dbReference>
<reference evidence="6" key="3">
    <citation type="submission" date="2025-09" db="UniProtKB">
        <authorList>
            <consortium name="Ensembl"/>
        </authorList>
    </citation>
    <scope>IDENTIFICATION</scope>
    <source>
        <strain evidence="6">Hd-rR</strain>
    </source>
</reference>